<dbReference type="Pfam" id="PF26337">
    <property type="entry name" value="Gtf3_C"/>
    <property type="match status" value="1"/>
</dbReference>
<organism evidence="4 5">
    <name type="scientific">Sphingobacterium daejeonense</name>
    <dbReference type="NCBI Taxonomy" id="371142"/>
    <lineage>
        <taxon>Bacteria</taxon>
        <taxon>Pseudomonadati</taxon>
        <taxon>Bacteroidota</taxon>
        <taxon>Sphingobacteriia</taxon>
        <taxon>Sphingobacteriales</taxon>
        <taxon>Sphingobacteriaceae</taxon>
        <taxon>Sphingobacterium</taxon>
    </lineage>
</organism>
<proteinExistence type="predicted"/>
<sequence>MRFHVINDLYYKDFHAGFKARYDVYEIIKSDIPTSNTYNFYKVHLKDSKYRIRRILSRRYANYYNYLTFKKYIAELDTNDVVLVLIPFESLFNVAKAVYNSLYSAKIKRGIRIIMMIIDLDSIRRIGQIDPENEIKYLDFADIVISQNAEMSKWLISNRINSAKIVNLDLFDFRLDPNYQATTANNEGLEKNIIFGGNLTPEKAEFLYKWKPNFKTKLYGINLKQTQLPENMEYLDVFNPSSPTMDVSGVSFGLVWEGDSLEICTGLAGQYLKFSTPHKLSMYLSQGLPVIVWKKSAMAKFVEENNIGYTIHSLSEIDEIFEKMTAQVYADIKSNVQIIKEKVIHGEFLKTALSKCFSKLNIPELQEAIK</sequence>
<protein>
    <recommendedName>
        <fullName evidence="6">Beta-1,6-galactofuranosyltransferase</fullName>
    </recommendedName>
</protein>
<evidence type="ECO:0008006" key="6">
    <source>
        <dbReference type="Google" id="ProtNLM"/>
    </source>
</evidence>
<keyword evidence="5" id="KW-1185">Reference proteome</keyword>
<evidence type="ECO:0000259" key="3">
    <source>
        <dbReference type="Pfam" id="PF26337"/>
    </source>
</evidence>
<evidence type="ECO:0000313" key="4">
    <source>
        <dbReference type="EMBL" id="MFD1166496.1"/>
    </source>
</evidence>
<accession>A0ABW3RMV8</accession>
<dbReference type="InterPro" id="IPR058592">
    <property type="entry name" value="Gtf3_C"/>
</dbReference>
<evidence type="ECO:0000259" key="2">
    <source>
        <dbReference type="Pfam" id="PF26334"/>
    </source>
</evidence>
<dbReference type="Pfam" id="PF26334">
    <property type="entry name" value="Gtf3_N"/>
    <property type="match status" value="1"/>
</dbReference>
<feature type="domain" description="Glucosyltransferase 3-like C-terminal" evidence="3">
    <location>
        <begin position="193"/>
        <end position="355"/>
    </location>
</feature>
<comment type="caution">
    <text evidence="4">The sequence shown here is derived from an EMBL/GenBank/DDBJ whole genome shotgun (WGS) entry which is preliminary data.</text>
</comment>
<gene>
    <name evidence="4" type="ORF">ACFQ2C_12855</name>
</gene>
<feature type="domain" description="Glucosyltransferase 3-like N-terminal" evidence="2">
    <location>
        <begin position="6"/>
        <end position="169"/>
    </location>
</feature>
<evidence type="ECO:0000313" key="5">
    <source>
        <dbReference type="Proteomes" id="UP001597205"/>
    </source>
</evidence>
<name>A0ABW3RMV8_9SPHI</name>
<reference evidence="5" key="1">
    <citation type="journal article" date="2019" name="Int. J. Syst. Evol. Microbiol.">
        <title>The Global Catalogue of Microorganisms (GCM) 10K type strain sequencing project: providing services to taxonomists for standard genome sequencing and annotation.</title>
        <authorList>
            <consortium name="The Broad Institute Genomics Platform"/>
            <consortium name="The Broad Institute Genome Sequencing Center for Infectious Disease"/>
            <person name="Wu L."/>
            <person name="Ma J."/>
        </authorList>
    </citation>
    <scope>NUCLEOTIDE SEQUENCE [LARGE SCALE GENOMIC DNA]</scope>
    <source>
        <strain evidence="5">CCUG 52468</strain>
    </source>
</reference>
<evidence type="ECO:0000256" key="1">
    <source>
        <dbReference type="ARBA" id="ARBA00022679"/>
    </source>
</evidence>
<dbReference type="EMBL" id="JBHTKY010000019">
    <property type="protein sequence ID" value="MFD1166496.1"/>
    <property type="molecule type" value="Genomic_DNA"/>
</dbReference>
<dbReference type="Proteomes" id="UP001597205">
    <property type="component" value="Unassembled WGS sequence"/>
</dbReference>
<dbReference type="PIRSF" id="PIRSF007023">
    <property type="entry name" value="UDP-Galf_transf"/>
    <property type="match status" value="1"/>
</dbReference>
<dbReference type="RefSeq" id="WP_380897202.1">
    <property type="nucleotide sequence ID" value="NZ_JBHTKY010000019.1"/>
</dbReference>
<keyword evidence="1" id="KW-0808">Transferase</keyword>
<dbReference type="InterPro" id="IPR058591">
    <property type="entry name" value="Gtf3_N"/>
</dbReference>
<dbReference type="Gene3D" id="3.40.50.2000">
    <property type="entry name" value="Glycogen Phosphorylase B"/>
    <property type="match status" value="2"/>
</dbReference>